<dbReference type="InterPro" id="IPR009200">
    <property type="entry name" value="DUF1269_membrane"/>
</dbReference>
<evidence type="ECO:0000313" key="2">
    <source>
        <dbReference type="EMBL" id="QPT52853.1"/>
    </source>
</evidence>
<name>A0A7T3CEU8_9MICC</name>
<dbReference type="Proteomes" id="UP000594975">
    <property type="component" value="Chromosome"/>
</dbReference>
<reference evidence="2 3" key="1">
    <citation type="submission" date="2020-12" db="EMBL/GenBank/DDBJ databases">
        <title>FDA dAtabase for Regulatory Grade micrObial Sequences (FDA-ARGOS): Supporting development and validation of Infectious Disease Dx tests.</title>
        <authorList>
            <person name="Sproer C."/>
            <person name="Gronow S."/>
            <person name="Severitt S."/>
            <person name="Schroder I."/>
            <person name="Tallon L."/>
            <person name="Sadzewicz L."/>
            <person name="Zhao X."/>
            <person name="Boylan J."/>
            <person name="Ott S."/>
            <person name="Bowen H."/>
            <person name="Vavikolanu K."/>
            <person name="Mehta A."/>
            <person name="Aluvathingal J."/>
            <person name="Nadendla S."/>
            <person name="Lowell S."/>
            <person name="Myers T."/>
            <person name="Yan Y."/>
            <person name="Sichtig H."/>
        </authorList>
    </citation>
    <scope>NUCLEOTIDE SEQUENCE [LARGE SCALE GENOMIC DNA]</scope>
    <source>
        <strain evidence="2 3">FDAARGOS_864</strain>
    </source>
</reference>
<dbReference type="RefSeq" id="WP_129357922.1">
    <property type="nucleotide sequence ID" value="NZ_CP065738.1"/>
</dbReference>
<dbReference type="KEGG" id="rkr:I6G21_05765"/>
<feature type="compositionally biased region" description="Low complexity" evidence="1">
    <location>
        <begin position="156"/>
        <end position="166"/>
    </location>
</feature>
<proteinExistence type="predicted"/>
<sequence length="198" mass="21043">MTQYAAVVTFPEDATAYQALSELRGSSLSSLVRSTALVERDEQGRLRVPEGDDPGIGSGTAGGSLIGMMIGVLGGPLGMIFGLGTGAMLGGLFDLDRAQSGDSALEELGRTVQPGRNALVLETDEPDTAALDAFVAERGGSIVRRPTDEVVAEMESQQAAAEAAAEAARRQLRESRRAERREKFEDRVESLRSRFRSA</sequence>
<protein>
    <submittedName>
        <fullName evidence="2">DUF1269 domain-containing protein</fullName>
    </submittedName>
</protein>
<accession>A0A7T3CEU8</accession>
<organism evidence="2 3">
    <name type="scientific">Rothia kristinae</name>
    <dbReference type="NCBI Taxonomy" id="37923"/>
    <lineage>
        <taxon>Bacteria</taxon>
        <taxon>Bacillati</taxon>
        <taxon>Actinomycetota</taxon>
        <taxon>Actinomycetes</taxon>
        <taxon>Micrococcales</taxon>
        <taxon>Micrococcaceae</taxon>
        <taxon>Rothia</taxon>
    </lineage>
</organism>
<evidence type="ECO:0000313" key="3">
    <source>
        <dbReference type="Proteomes" id="UP000594975"/>
    </source>
</evidence>
<dbReference type="GeneID" id="61262881"/>
<dbReference type="AlphaFoldDB" id="A0A7T3CEU8"/>
<evidence type="ECO:0000256" key="1">
    <source>
        <dbReference type="SAM" id="MobiDB-lite"/>
    </source>
</evidence>
<dbReference type="EMBL" id="CP065738">
    <property type="protein sequence ID" value="QPT52853.1"/>
    <property type="molecule type" value="Genomic_DNA"/>
</dbReference>
<feature type="region of interest" description="Disordered" evidence="1">
    <location>
        <begin position="156"/>
        <end position="198"/>
    </location>
</feature>
<gene>
    <name evidence="2" type="ORF">I6G21_05765</name>
</gene>
<feature type="compositionally biased region" description="Basic and acidic residues" evidence="1">
    <location>
        <begin position="167"/>
        <end position="192"/>
    </location>
</feature>
<dbReference type="Pfam" id="PF06897">
    <property type="entry name" value="DUF1269"/>
    <property type="match status" value="1"/>
</dbReference>